<evidence type="ECO:0000313" key="2">
    <source>
        <dbReference type="EMBL" id="PZR15364.1"/>
    </source>
</evidence>
<evidence type="ECO:0000256" key="1">
    <source>
        <dbReference type="SAM" id="SignalP"/>
    </source>
</evidence>
<gene>
    <name evidence="2" type="ORF">DI536_07880</name>
</gene>
<feature type="signal peptide" evidence="1">
    <location>
        <begin position="1"/>
        <end position="18"/>
    </location>
</feature>
<proteinExistence type="predicted"/>
<feature type="chain" id="PRO_5015975488" evidence="1">
    <location>
        <begin position="19"/>
        <end position="258"/>
    </location>
</feature>
<sequence length="258" mass="26561">MFSTILLLALTQAPVTLASPSFSSTGVDAPLVAAWQDRFVSRVSGPGVRITTSRDIQTMLGLERQRELLGCTIEGTSCLAELAGALGVELLLTGSIVKSDSGYLASIRVLKTQNGESVFSPSERFRTEEALLDWLDETADALRSKLVPGAAPSPVVKWIPAMAGAALLVGSGVCFGRSGAKYGELTSPTPPRLEEISSERRDGATLQWAGVSLAAAGGVAVLSSIIWAAVAPAPAKSVQVSLAPLNGGAVVGFSGALP</sequence>
<protein>
    <submittedName>
        <fullName evidence="2">Uncharacterized protein</fullName>
    </submittedName>
</protein>
<evidence type="ECO:0000313" key="3">
    <source>
        <dbReference type="Proteomes" id="UP000249061"/>
    </source>
</evidence>
<comment type="caution">
    <text evidence="2">The sequence shown here is derived from an EMBL/GenBank/DDBJ whole genome shotgun (WGS) entry which is preliminary data.</text>
</comment>
<reference evidence="2 3" key="1">
    <citation type="submission" date="2017-08" db="EMBL/GenBank/DDBJ databases">
        <title>Infants hospitalized years apart are colonized by the same room-sourced microbial strains.</title>
        <authorList>
            <person name="Brooks B."/>
            <person name="Olm M.R."/>
            <person name="Firek B.A."/>
            <person name="Baker R."/>
            <person name="Thomas B.C."/>
            <person name="Morowitz M.J."/>
            <person name="Banfield J.F."/>
        </authorList>
    </citation>
    <scope>NUCLEOTIDE SEQUENCE [LARGE SCALE GENOMIC DNA]</scope>
    <source>
        <strain evidence="2">S2_003_000_R2_14</strain>
    </source>
</reference>
<keyword evidence="1" id="KW-0732">Signal</keyword>
<accession>A0A2W5VHA2</accession>
<name>A0A2W5VHA2_9BACT</name>
<dbReference type="AlphaFoldDB" id="A0A2W5VHA2"/>
<dbReference type="EMBL" id="QFQP01000005">
    <property type="protein sequence ID" value="PZR15364.1"/>
    <property type="molecule type" value="Genomic_DNA"/>
</dbReference>
<organism evidence="2 3">
    <name type="scientific">Archangium gephyra</name>
    <dbReference type="NCBI Taxonomy" id="48"/>
    <lineage>
        <taxon>Bacteria</taxon>
        <taxon>Pseudomonadati</taxon>
        <taxon>Myxococcota</taxon>
        <taxon>Myxococcia</taxon>
        <taxon>Myxococcales</taxon>
        <taxon>Cystobacterineae</taxon>
        <taxon>Archangiaceae</taxon>
        <taxon>Archangium</taxon>
    </lineage>
</organism>
<dbReference type="Proteomes" id="UP000249061">
    <property type="component" value="Unassembled WGS sequence"/>
</dbReference>